<dbReference type="GO" id="GO:0016020">
    <property type="term" value="C:membrane"/>
    <property type="evidence" value="ECO:0007669"/>
    <property type="project" value="UniProtKB-SubCell"/>
</dbReference>
<evidence type="ECO:0000256" key="6">
    <source>
        <dbReference type="ARBA" id="ARBA00025321"/>
    </source>
</evidence>
<dbReference type="EMBL" id="QYRN01000007">
    <property type="protein sequence ID" value="RIX99615.1"/>
    <property type="molecule type" value="Genomic_DNA"/>
</dbReference>
<comment type="caution">
    <text evidence="7">The sequence shown here is derived from an EMBL/GenBank/DDBJ whole genome shotgun (WGS) entry which is preliminary data.</text>
</comment>
<sequence>MRVPEFSTSAHGPLRLVAPVHARFSLQSPAYDHWGTGRELAGSCGPPFAPPGRLLRPELMGAPYMRRLFQSFMAAAVLATGMVTFSPPQAEAQGMRERQRFVERFCAHNPGARDCRDFRRDHRRWDERRYNRWYRDNYRQRNRGDAAAAAIFGFAAGAAVGAAANANRAPAYSGSVSRAKIARCSARYRTYDPATNTYVANSAGERRYCNL</sequence>
<dbReference type="GO" id="GO:0030246">
    <property type="term" value="F:carbohydrate binding"/>
    <property type="evidence" value="ECO:0007669"/>
    <property type="project" value="UniProtKB-KW"/>
</dbReference>
<keyword evidence="8" id="KW-1185">Reference proteome</keyword>
<dbReference type="Pfam" id="PF07886">
    <property type="entry name" value="BA14K"/>
    <property type="match status" value="1"/>
</dbReference>
<protein>
    <recommendedName>
        <fullName evidence="3">Lectin-like protein BA14k</fullName>
    </recommendedName>
</protein>
<accession>A0A3A1WIR6</accession>
<evidence type="ECO:0000256" key="3">
    <source>
        <dbReference type="ARBA" id="ARBA00020552"/>
    </source>
</evidence>
<comment type="similarity">
    <text evidence="2">Belongs to the BA14k family.</text>
</comment>
<proteinExistence type="inferred from homology"/>
<name>A0A3A1WIR6_9HYPH</name>
<gene>
    <name evidence="7" type="ORF">D3218_14195</name>
</gene>
<dbReference type="Proteomes" id="UP000265750">
    <property type="component" value="Unassembled WGS sequence"/>
</dbReference>
<evidence type="ECO:0000256" key="4">
    <source>
        <dbReference type="ARBA" id="ARBA00022475"/>
    </source>
</evidence>
<keyword evidence="5" id="KW-0430">Lectin</keyword>
<dbReference type="AlphaFoldDB" id="A0A3A1WIR6"/>
<comment type="function">
    <text evidence="6">Has immunoglobulin-binding and hemagglutination properties, and can bind to mannose. Essential for virulence. May be involved in LPS biosynthesis or polysaccharide transport.</text>
</comment>
<evidence type="ECO:0000313" key="8">
    <source>
        <dbReference type="Proteomes" id="UP000265750"/>
    </source>
</evidence>
<dbReference type="InterPro" id="IPR012413">
    <property type="entry name" value="BA14K"/>
</dbReference>
<evidence type="ECO:0000256" key="2">
    <source>
        <dbReference type="ARBA" id="ARBA00010270"/>
    </source>
</evidence>
<evidence type="ECO:0000313" key="7">
    <source>
        <dbReference type="EMBL" id="RIX99615.1"/>
    </source>
</evidence>
<evidence type="ECO:0000256" key="5">
    <source>
        <dbReference type="ARBA" id="ARBA00022734"/>
    </source>
</evidence>
<reference evidence="8" key="1">
    <citation type="submission" date="2018-09" db="EMBL/GenBank/DDBJ databases">
        <authorList>
            <person name="Tuo L."/>
        </authorList>
    </citation>
    <scope>NUCLEOTIDE SEQUENCE [LARGE SCALE GENOMIC DNA]</scope>
    <source>
        <strain evidence="8">M2BS4Y-1</strain>
    </source>
</reference>
<evidence type="ECO:0000256" key="1">
    <source>
        <dbReference type="ARBA" id="ARBA00004167"/>
    </source>
</evidence>
<comment type="subcellular location">
    <subcellularLocation>
        <location evidence="1">Membrane</location>
        <topology evidence="1">Single-pass membrane protein</topology>
    </subcellularLocation>
</comment>
<dbReference type="OrthoDB" id="7478836at2"/>
<keyword evidence="4" id="KW-0472">Membrane</keyword>
<organism evidence="7 8">
    <name type="scientific">Aureimonas flava</name>
    <dbReference type="NCBI Taxonomy" id="2320271"/>
    <lineage>
        <taxon>Bacteria</taxon>
        <taxon>Pseudomonadati</taxon>
        <taxon>Pseudomonadota</taxon>
        <taxon>Alphaproteobacteria</taxon>
        <taxon>Hyphomicrobiales</taxon>
        <taxon>Aurantimonadaceae</taxon>
        <taxon>Aureimonas</taxon>
    </lineage>
</organism>
<keyword evidence="4" id="KW-1003">Cell membrane</keyword>